<reference evidence="2" key="3">
    <citation type="submission" date="2025-09" db="UniProtKB">
        <authorList>
            <consortium name="Ensembl"/>
        </authorList>
    </citation>
    <scope>IDENTIFICATION</scope>
</reference>
<evidence type="ECO:0000256" key="1">
    <source>
        <dbReference type="SAM" id="MobiDB-lite"/>
    </source>
</evidence>
<reference evidence="2" key="2">
    <citation type="submission" date="2025-08" db="UniProtKB">
        <authorList>
            <consortium name="Ensembl"/>
        </authorList>
    </citation>
    <scope>IDENTIFICATION</scope>
</reference>
<proteinExistence type="predicted"/>
<feature type="region of interest" description="Disordered" evidence="1">
    <location>
        <begin position="81"/>
        <end position="113"/>
    </location>
</feature>
<dbReference type="Proteomes" id="UP000694553">
    <property type="component" value="Unassembled WGS sequence"/>
</dbReference>
<protein>
    <submittedName>
        <fullName evidence="2">Uncharacterized protein</fullName>
    </submittedName>
</protein>
<feature type="region of interest" description="Disordered" evidence="1">
    <location>
        <begin position="26"/>
        <end position="47"/>
    </location>
</feature>
<dbReference type="AlphaFoldDB" id="A0A8C3D9P9"/>
<evidence type="ECO:0000313" key="3">
    <source>
        <dbReference type="Proteomes" id="UP000694553"/>
    </source>
</evidence>
<reference evidence="3" key="1">
    <citation type="submission" date="2019-10" db="EMBL/GenBank/DDBJ databases">
        <title>Corvus moneduloides (New Caledonian crow) genome, bCorMon1, primary haplotype.</title>
        <authorList>
            <person name="Rutz C."/>
            <person name="Fungtammasan C."/>
            <person name="Mountcastle J."/>
            <person name="Formenti G."/>
            <person name="Chow W."/>
            <person name="Howe K."/>
            <person name="Steele M.P."/>
            <person name="Fernandes J."/>
            <person name="Gilbert M.T.P."/>
            <person name="Fedrigo O."/>
            <person name="Jarvis E.D."/>
            <person name="Gemmell N."/>
        </authorList>
    </citation>
    <scope>NUCLEOTIDE SEQUENCE [LARGE SCALE GENOMIC DNA]</scope>
</reference>
<feature type="compositionally biased region" description="Pro residues" evidence="1">
    <location>
        <begin position="103"/>
        <end position="113"/>
    </location>
</feature>
<sequence length="113" mass="11805">FHPKSHTLTPKLRFWGSRGSHLDAGTATFPDGVGDGSTGGVNHGHEPHEAEVVGGEVDVVAVEGKAFGVLLLGQVEVAETCGEKPPKSPQNHPKILEPQITPKSPPKPALNPP</sequence>
<accession>A0A8C3D9P9</accession>
<feature type="compositionally biased region" description="Gly residues" evidence="1">
    <location>
        <begin position="33"/>
        <end position="42"/>
    </location>
</feature>
<dbReference type="Ensembl" id="ENSCMUT00000004036.2">
    <property type="protein sequence ID" value="ENSCMUP00000003722.1"/>
    <property type="gene ID" value="ENSCMUG00000002536.2"/>
</dbReference>
<organism evidence="2 3">
    <name type="scientific">Corvus moneduloides</name>
    <name type="common">New Caledonian crow</name>
    <dbReference type="NCBI Taxonomy" id="1196302"/>
    <lineage>
        <taxon>Eukaryota</taxon>
        <taxon>Metazoa</taxon>
        <taxon>Chordata</taxon>
        <taxon>Craniata</taxon>
        <taxon>Vertebrata</taxon>
        <taxon>Euteleostomi</taxon>
        <taxon>Archelosauria</taxon>
        <taxon>Archosauria</taxon>
        <taxon>Dinosauria</taxon>
        <taxon>Saurischia</taxon>
        <taxon>Theropoda</taxon>
        <taxon>Coelurosauria</taxon>
        <taxon>Aves</taxon>
        <taxon>Neognathae</taxon>
        <taxon>Neoaves</taxon>
        <taxon>Telluraves</taxon>
        <taxon>Australaves</taxon>
        <taxon>Passeriformes</taxon>
        <taxon>Corvoidea</taxon>
        <taxon>Corvidae</taxon>
        <taxon>Corvus</taxon>
    </lineage>
</organism>
<name>A0A8C3D9P9_CORMO</name>
<keyword evidence="3" id="KW-1185">Reference proteome</keyword>
<evidence type="ECO:0000313" key="2">
    <source>
        <dbReference type="Ensembl" id="ENSCMUP00000003722.1"/>
    </source>
</evidence>